<proteinExistence type="predicted"/>
<evidence type="ECO:0000256" key="1">
    <source>
        <dbReference type="SAM" id="MobiDB-lite"/>
    </source>
</evidence>
<feature type="region of interest" description="Disordered" evidence="1">
    <location>
        <begin position="20"/>
        <end position="55"/>
    </location>
</feature>
<sequence>MKLRVLVALGSLAALAACATTPGHGTTQGKTTVTDPPRATSTSPTPTPTATTSPPDGYAIRQAAAGPTAALMLFEPLMKKAGFTIRQQRAFFTDHGWFRQCGGDPNVGQFTLGWTTEQWELKSSSVLEEDVVEFVPPGATDAMRIIKKRYNACSSYTLDHDKLNNIKAVALPKARFIDDQVAWCQDGNGTAFTLCVAEYRRGDKILQLWAATATKSDGLTLLGVATAALGARIAANGTKS</sequence>
<evidence type="ECO:0000313" key="4">
    <source>
        <dbReference type="Proteomes" id="UP000319514"/>
    </source>
</evidence>
<dbReference type="AlphaFoldDB" id="A0A542ZIE9"/>
<organism evidence="3 4">
    <name type="scientific">Oryzihumus leptocrescens</name>
    <dbReference type="NCBI Taxonomy" id="297536"/>
    <lineage>
        <taxon>Bacteria</taxon>
        <taxon>Bacillati</taxon>
        <taxon>Actinomycetota</taxon>
        <taxon>Actinomycetes</taxon>
        <taxon>Micrococcales</taxon>
        <taxon>Intrasporangiaceae</taxon>
        <taxon>Oryzihumus</taxon>
    </lineage>
</organism>
<feature type="compositionally biased region" description="Low complexity" evidence="1">
    <location>
        <begin position="36"/>
        <end position="55"/>
    </location>
</feature>
<dbReference type="Proteomes" id="UP000319514">
    <property type="component" value="Unassembled WGS sequence"/>
</dbReference>
<feature type="chain" id="PRO_5039125191" description="PknH-like protein" evidence="2">
    <location>
        <begin position="20"/>
        <end position="240"/>
    </location>
</feature>
<evidence type="ECO:0008006" key="5">
    <source>
        <dbReference type="Google" id="ProtNLM"/>
    </source>
</evidence>
<evidence type="ECO:0000313" key="3">
    <source>
        <dbReference type="EMBL" id="TQL60112.1"/>
    </source>
</evidence>
<dbReference type="EMBL" id="VFOQ01000001">
    <property type="protein sequence ID" value="TQL60112.1"/>
    <property type="molecule type" value="Genomic_DNA"/>
</dbReference>
<name>A0A542ZIE9_9MICO</name>
<keyword evidence="2" id="KW-0732">Signal</keyword>
<feature type="signal peptide" evidence="2">
    <location>
        <begin position="1"/>
        <end position="19"/>
    </location>
</feature>
<reference evidence="3 4" key="1">
    <citation type="submission" date="2019-06" db="EMBL/GenBank/DDBJ databases">
        <title>Sequencing the genomes of 1000 actinobacteria strains.</title>
        <authorList>
            <person name="Klenk H.-P."/>
        </authorList>
    </citation>
    <scope>NUCLEOTIDE SEQUENCE [LARGE SCALE GENOMIC DNA]</scope>
    <source>
        <strain evidence="3 4">DSM 18082</strain>
    </source>
</reference>
<comment type="caution">
    <text evidence="3">The sequence shown here is derived from an EMBL/GenBank/DDBJ whole genome shotgun (WGS) entry which is preliminary data.</text>
</comment>
<feature type="compositionally biased region" description="Polar residues" evidence="1">
    <location>
        <begin position="23"/>
        <end position="34"/>
    </location>
</feature>
<dbReference type="PROSITE" id="PS51257">
    <property type="entry name" value="PROKAR_LIPOPROTEIN"/>
    <property type="match status" value="1"/>
</dbReference>
<evidence type="ECO:0000256" key="2">
    <source>
        <dbReference type="SAM" id="SignalP"/>
    </source>
</evidence>
<keyword evidence="4" id="KW-1185">Reference proteome</keyword>
<protein>
    <recommendedName>
        <fullName evidence="5">PknH-like protein</fullName>
    </recommendedName>
</protein>
<accession>A0A542ZIE9</accession>
<gene>
    <name evidence="3" type="ORF">FB474_1494</name>
</gene>